<dbReference type="NCBIfam" id="TIGR01069">
    <property type="entry name" value="mutS2"/>
    <property type="match status" value="1"/>
</dbReference>
<dbReference type="EMBL" id="QOVW01000071">
    <property type="protein sequence ID" value="RDB35916.1"/>
    <property type="molecule type" value="Genomic_DNA"/>
</dbReference>
<dbReference type="GO" id="GO:0072344">
    <property type="term" value="P:rescue of stalled ribosome"/>
    <property type="evidence" value="ECO:0007669"/>
    <property type="project" value="UniProtKB-UniRule"/>
</dbReference>
<dbReference type="Proteomes" id="UP000253934">
    <property type="component" value="Unassembled WGS sequence"/>
</dbReference>
<sequence length="948" mass="107667">MEHENNIDNSKEFFLYNDTLLRLEWQKITHYLAHFAIFPHSKMALLQLTPWISKEERNFYFKATREMLELHTMGQSLSLEPFDAELFKNLLPKGAVLSPLALFHISISLKLAEVIQHFFKGEKAKSGKYASLCALAEQLHPLPALSATLKRSIDAAGSILSSASPELESARSRYEHAKRKIVEQLETILKKQDIKTSLQDNVWMLRDGRYVLPVRTDRKSAVEGIPRGVSQSGSTVFIEPHALSLQHAQLEKAQTDIEIEENRIILQLSKECYQHFEVILKNIETLTEFDKLYAQTKLASLLHGVEPTFLEQSTLSPRFRLTQARHPLFLLENKKCVANDLYLEPQHDGQNSPLVWVLSGPNAGGKTVAMKTIGITVLMAKAGLFVACEKAEIIDYENIFVELGDRQSREDDLSTFSGHLAQIKRIAESANDKTLILLDEGFVGTDPAVGVAMARSTLEFFCTKNATVIITTHFSNLKTLADNDARFCNGSMEFEPSALQPTYKLLNGIPGQSYAIELAIRMGLDNAIIQNARKYYGSEAQRMENILKELQLKNIAIKKELHEQEDLTKKLEKEFYSLQKERQEFIEHKKSLVNNYRTKLQKRLNAFENRLEIRERQFEKLKDTMQREFEAALPNAAFDTHQTAQRSAPKDYDEKQQEIPATLSDKNNAKPKKLTSFEDLSKLKLIKKSSTSQNSQTFSLDEKAEKFRAPKHHSSRALLDEAKLSLQILKNSYDTIEDSLHKDIDHLLHEQDKTNAEQKQSSKKIIEEARQQKHDAEFWQAGMKVRSQKFKENGTVLKPADSKGIVECQFGMIKVKVPHYDLTLSNAPQANNPLNYNKKTLSSKKQTLYKSAKPNSVDADIAPVLPHSGNSIDLRGKTVDDALDKLDLELDKMNRMLVQNVVVIHGHGLGKVKEAVRKYLETTSYKLRFRNGRHGEGGDGVTIIEFDN</sequence>
<keyword evidence="6 7" id="KW-0238">DNA-binding</keyword>
<feature type="compositionally biased region" description="Basic and acidic residues" evidence="9">
    <location>
        <begin position="648"/>
        <end position="657"/>
    </location>
</feature>
<dbReference type="InterPro" id="IPR036187">
    <property type="entry name" value="DNA_mismatch_repair_MutS_sf"/>
</dbReference>
<organism evidence="11 12">
    <name type="scientific">Spirobacillus cienkowskii</name>
    <dbReference type="NCBI Taxonomy" id="495820"/>
    <lineage>
        <taxon>Bacteria</taxon>
        <taxon>Pseudomonadati</taxon>
        <taxon>Bdellovibrionota</taxon>
        <taxon>Oligoflexia</taxon>
        <taxon>Silvanigrellales</taxon>
        <taxon>Spirobacillus</taxon>
    </lineage>
</organism>
<evidence type="ECO:0000256" key="6">
    <source>
        <dbReference type="ARBA" id="ARBA00023125"/>
    </source>
</evidence>
<evidence type="ECO:0000256" key="2">
    <source>
        <dbReference type="ARBA" id="ARBA00022741"/>
    </source>
</evidence>
<dbReference type="SUPFAM" id="SSF160443">
    <property type="entry name" value="SMR domain-like"/>
    <property type="match status" value="1"/>
</dbReference>
<keyword evidence="4 7" id="KW-0067">ATP-binding</keyword>
<dbReference type="Pfam" id="PF00488">
    <property type="entry name" value="MutS_V"/>
    <property type="match status" value="1"/>
</dbReference>
<dbReference type="InterPro" id="IPR027417">
    <property type="entry name" value="P-loop_NTPase"/>
</dbReference>
<feature type="domain" description="Smr" evidence="10">
    <location>
        <begin position="872"/>
        <end position="947"/>
    </location>
</feature>
<dbReference type="HAMAP" id="MF_00092">
    <property type="entry name" value="MutS2"/>
    <property type="match status" value="1"/>
</dbReference>
<comment type="caution">
    <text evidence="11">The sequence shown here is derived from an EMBL/GenBank/DDBJ whole genome shotgun (WGS) entry which is preliminary data.</text>
</comment>
<keyword evidence="5 7" id="KW-0694">RNA-binding</keyword>
<dbReference type="InterPro" id="IPR002625">
    <property type="entry name" value="Smr_dom"/>
</dbReference>
<keyword evidence="1 7" id="KW-0699">rRNA-binding</keyword>
<dbReference type="PIRSF" id="PIRSF005814">
    <property type="entry name" value="MutS_YshD"/>
    <property type="match status" value="1"/>
</dbReference>
<comment type="subunit">
    <text evidence="7">Homodimer. Binds to stalled ribosomes, contacting rRNA.</text>
</comment>
<dbReference type="Pfam" id="PF01713">
    <property type="entry name" value="Smr"/>
    <property type="match status" value="1"/>
</dbReference>
<keyword evidence="8" id="KW-0175">Coiled coil</keyword>
<dbReference type="GO" id="GO:0045910">
    <property type="term" value="P:negative regulation of DNA recombination"/>
    <property type="evidence" value="ECO:0007669"/>
    <property type="project" value="InterPro"/>
</dbReference>
<dbReference type="Gene3D" id="3.40.50.300">
    <property type="entry name" value="P-loop containing nucleotide triphosphate hydrolases"/>
    <property type="match status" value="1"/>
</dbReference>
<feature type="coiled-coil region" evidence="8">
    <location>
        <begin position="540"/>
        <end position="624"/>
    </location>
</feature>
<evidence type="ECO:0000256" key="1">
    <source>
        <dbReference type="ARBA" id="ARBA00022730"/>
    </source>
</evidence>
<comment type="similarity">
    <text evidence="7">Belongs to the DNA mismatch repair MutS family. MutS2 subfamily.</text>
</comment>
<dbReference type="EC" id="3.6.4.-" evidence="7"/>
<evidence type="ECO:0000256" key="8">
    <source>
        <dbReference type="SAM" id="Coils"/>
    </source>
</evidence>
<keyword evidence="7" id="KW-0255">Endonuclease</keyword>
<dbReference type="InterPro" id="IPR000432">
    <property type="entry name" value="DNA_mismatch_repair_MutS_C"/>
</dbReference>
<evidence type="ECO:0000313" key="12">
    <source>
        <dbReference type="Proteomes" id="UP000253934"/>
    </source>
</evidence>
<dbReference type="GO" id="GO:0005524">
    <property type="term" value="F:ATP binding"/>
    <property type="evidence" value="ECO:0007669"/>
    <property type="project" value="UniProtKB-UniRule"/>
</dbReference>
<evidence type="ECO:0000256" key="9">
    <source>
        <dbReference type="SAM" id="MobiDB-lite"/>
    </source>
</evidence>
<dbReference type="GO" id="GO:0016887">
    <property type="term" value="F:ATP hydrolysis activity"/>
    <property type="evidence" value="ECO:0007669"/>
    <property type="project" value="InterPro"/>
</dbReference>
<proteinExistence type="inferred from homology"/>
<gene>
    <name evidence="7" type="primary">mutS2</name>
    <name evidence="7" type="synonym">rqcU</name>
    <name evidence="11" type="ORF">DCC88_07660</name>
</gene>
<evidence type="ECO:0000259" key="10">
    <source>
        <dbReference type="PROSITE" id="PS50828"/>
    </source>
</evidence>
<reference evidence="11" key="1">
    <citation type="submission" date="2018-04" db="EMBL/GenBank/DDBJ databases">
        <title>Draft genome sequence of the Candidatus Spirobacillus cienkowskii, a pathogen of freshwater Daphnia species, reconstructed from hemolymph metagenomic reads.</title>
        <authorList>
            <person name="Bresciani L."/>
            <person name="Lemos L.N."/>
            <person name="Wale N."/>
            <person name="Lin J.Y."/>
            <person name="Fernandes G.R."/>
            <person name="Duffy M.A."/>
            <person name="Rodrigues J.M."/>
        </authorList>
    </citation>
    <scope>NUCLEOTIDE SEQUENCE [LARGE SCALE GENOMIC DNA]</scope>
    <source>
        <strain evidence="11">Binning01</strain>
    </source>
</reference>
<dbReference type="GO" id="GO:0030983">
    <property type="term" value="F:mismatched DNA binding"/>
    <property type="evidence" value="ECO:0007669"/>
    <property type="project" value="InterPro"/>
</dbReference>
<dbReference type="SMART" id="SM00534">
    <property type="entry name" value="MUTSac"/>
    <property type="match status" value="1"/>
</dbReference>
<keyword evidence="7" id="KW-0540">Nuclease</keyword>
<keyword evidence="3 7" id="KW-0378">Hydrolase</keyword>
<dbReference type="PROSITE" id="PS50828">
    <property type="entry name" value="SMR"/>
    <property type="match status" value="1"/>
</dbReference>
<keyword evidence="12" id="KW-1185">Reference proteome</keyword>
<dbReference type="EC" id="3.1.-.-" evidence="7"/>
<feature type="region of interest" description="Disordered" evidence="9">
    <location>
        <begin position="636"/>
        <end position="670"/>
    </location>
</feature>
<accession>A0A369KXL7</accession>
<evidence type="ECO:0000256" key="4">
    <source>
        <dbReference type="ARBA" id="ARBA00022840"/>
    </source>
</evidence>
<dbReference type="SMART" id="SM00463">
    <property type="entry name" value="SMR"/>
    <property type="match status" value="1"/>
</dbReference>
<dbReference type="SMART" id="SM00533">
    <property type="entry name" value="MUTSd"/>
    <property type="match status" value="1"/>
</dbReference>
<dbReference type="PANTHER" id="PTHR48466">
    <property type="entry name" value="OS10G0509000 PROTEIN-RELATED"/>
    <property type="match status" value="1"/>
</dbReference>
<dbReference type="InterPro" id="IPR036063">
    <property type="entry name" value="Smr_dom_sf"/>
</dbReference>
<evidence type="ECO:0000256" key="5">
    <source>
        <dbReference type="ARBA" id="ARBA00022884"/>
    </source>
</evidence>
<dbReference type="PANTHER" id="PTHR48466:SF2">
    <property type="entry name" value="OS10G0509000 PROTEIN"/>
    <property type="match status" value="1"/>
</dbReference>
<evidence type="ECO:0000256" key="7">
    <source>
        <dbReference type="HAMAP-Rule" id="MF_00092"/>
    </source>
</evidence>
<feature type="binding site" evidence="7">
    <location>
        <begin position="360"/>
        <end position="367"/>
    </location>
    <ligand>
        <name>ATP</name>
        <dbReference type="ChEBI" id="CHEBI:30616"/>
    </ligand>
</feature>
<comment type="function">
    <text evidence="7">Acts as a ribosome collision sensor, splitting the ribosome into its 2 subunits. Detects stalled/collided 70S ribosomes which it binds and splits by an ATP-hydrolysis driven conformational change. Acts upstream of the ribosome quality control system (RQC), a ribosome-associated complex that mediates the extraction of incompletely synthesized nascent chains from stalled ribosomes and their subsequent degradation. Probably generates substrates for RQC.</text>
</comment>
<name>A0A369KXL7_9BACT</name>
<dbReference type="GO" id="GO:0019843">
    <property type="term" value="F:rRNA binding"/>
    <property type="evidence" value="ECO:0007669"/>
    <property type="project" value="UniProtKB-UniRule"/>
</dbReference>
<dbReference type="GO" id="GO:0004519">
    <property type="term" value="F:endonuclease activity"/>
    <property type="evidence" value="ECO:0007669"/>
    <property type="project" value="UniProtKB-UniRule"/>
</dbReference>
<evidence type="ECO:0000313" key="11">
    <source>
        <dbReference type="EMBL" id="RDB35916.1"/>
    </source>
</evidence>
<dbReference type="GO" id="GO:0006298">
    <property type="term" value="P:mismatch repair"/>
    <property type="evidence" value="ECO:0007669"/>
    <property type="project" value="InterPro"/>
</dbReference>
<dbReference type="InterPro" id="IPR005747">
    <property type="entry name" value="MutS2"/>
</dbReference>
<keyword evidence="2 7" id="KW-0547">Nucleotide-binding</keyword>
<evidence type="ECO:0000256" key="3">
    <source>
        <dbReference type="ARBA" id="ARBA00022801"/>
    </source>
</evidence>
<dbReference type="InterPro" id="IPR007696">
    <property type="entry name" value="DNA_mismatch_repair_MutS_core"/>
</dbReference>
<dbReference type="GO" id="GO:0043023">
    <property type="term" value="F:ribosomal large subunit binding"/>
    <property type="evidence" value="ECO:0007669"/>
    <property type="project" value="UniProtKB-UniRule"/>
</dbReference>
<protein>
    <recommendedName>
        <fullName evidence="7">Endonuclease MutS2</fullName>
        <ecNumber evidence="7">3.1.-.-</ecNumber>
    </recommendedName>
    <alternativeName>
        <fullName evidence="7">Ribosome-associated protein quality control-upstream factor</fullName>
        <shortName evidence="7">RQC-upstream factor</shortName>
        <shortName evidence="7">RqcU</shortName>
        <ecNumber evidence="7">3.6.4.-</ecNumber>
    </alternativeName>
</protein>
<dbReference type="Gene3D" id="3.30.1370.110">
    <property type="match status" value="1"/>
</dbReference>
<dbReference type="SUPFAM" id="SSF48334">
    <property type="entry name" value="DNA repair protein MutS, domain III"/>
    <property type="match status" value="1"/>
</dbReference>
<dbReference type="SUPFAM" id="SSF52540">
    <property type="entry name" value="P-loop containing nucleoside triphosphate hydrolases"/>
    <property type="match status" value="1"/>
</dbReference>
<dbReference type="AlphaFoldDB" id="A0A369KXL7"/>
<comment type="function">
    <text evidence="7">Endonuclease that is involved in the suppression of homologous recombination and thus may have a key role in the control of bacterial genetic diversity.</text>
</comment>
<dbReference type="GO" id="GO:0140664">
    <property type="term" value="F:ATP-dependent DNA damage sensor activity"/>
    <property type="evidence" value="ECO:0007669"/>
    <property type="project" value="InterPro"/>
</dbReference>
<dbReference type="InterPro" id="IPR045076">
    <property type="entry name" value="MutS"/>
</dbReference>